<reference evidence="2 3" key="1">
    <citation type="submission" date="2022-09" db="EMBL/GenBank/DDBJ databases">
        <authorList>
            <person name="Kop L."/>
        </authorList>
    </citation>
    <scope>NUCLEOTIDE SEQUENCE [LARGE SCALE GENOMIC DNA]</scope>
    <source>
        <strain evidence="2 3">347</strain>
    </source>
</reference>
<dbReference type="SUPFAM" id="SSF56935">
    <property type="entry name" value="Porins"/>
    <property type="match status" value="1"/>
</dbReference>
<sequence>MKGTFHLLMAALIFLWFTTGSAYAGTNAFKLLEDVEIHGFASASYSYNFNRPLSQTNCGVAPLTGCVRIFDQDDNSFKMDNTELVFLKQADDIGDIGFRFDLTFGFSLPEGAQRARSSAVAGGTPGLSVADDDFDLQQSYVTWKAPLGNGLTIDVGKFITHVGAEVFDGYDGWNANFSRTYAFGWGIPFNHTGIRASYELNDRWSFMLMIANNWEEAGVTDNNSEKSFGGQIAYSPYSNVGILLNWVGGNQGTLGSNAGNDNWRNIFDTVIDIGLTDRMTLQLNADYGSEENAAAGNRTAKWWGTAAIVRYDFNKWFSLNVRGALFRDQDGFRLGVPNNSLREVTVTPEFRIMENMVVRLEYRHDESNLGVFENQTGGGSTHQDTLAFNTLIHF</sequence>
<keyword evidence="3" id="KW-1185">Reference proteome</keyword>
<protein>
    <recommendedName>
        <fullName evidence="4">Porin</fullName>
    </recommendedName>
</protein>
<keyword evidence="1" id="KW-0732">Signal</keyword>
<dbReference type="EMBL" id="OX336137">
    <property type="protein sequence ID" value="CAI2717972.1"/>
    <property type="molecule type" value="Genomic_DNA"/>
</dbReference>
<evidence type="ECO:0008006" key="4">
    <source>
        <dbReference type="Google" id="ProtNLM"/>
    </source>
</evidence>
<evidence type="ECO:0000256" key="1">
    <source>
        <dbReference type="SAM" id="SignalP"/>
    </source>
</evidence>
<evidence type="ECO:0000313" key="3">
    <source>
        <dbReference type="Proteomes" id="UP001157733"/>
    </source>
</evidence>
<dbReference type="Pfam" id="PF07642">
    <property type="entry name" value="BBP2"/>
    <property type="match status" value="1"/>
</dbReference>
<gene>
    <name evidence="2" type="ORF">NSPWAT_1113</name>
</gene>
<dbReference type="RefSeq" id="WP_282010884.1">
    <property type="nucleotide sequence ID" value="NZ_OX336137.1"/>
</dbReference>
<proteinExistence type="predicted"/>
<feature type="signal peptide" evidence="1">
    <location>
        <begin position="1"/>
        <end position="24"/>
    </location>
</feature>
<name>A0ABM9HCR9_9BACT</name>
<organism evidence="2 3">
    <name type="scientific">Nitrospina watsonii</name>
    <dbReference type="NCBI Taxonomy" id="1323948"/>
    <lineage>
        <taxon>Bacteria</taxon>
        <taxon>Pseudomonadati</taxon>
        <taxon>Nitrospinota/Tectimicrobiota group</taxon>
        <taxon>Nitrospinota</taxon>
        <taxon>Nitrospinia</taxon>
        <taxon>Nitrospinales</taxon>
        <taxon>Nitrospinaceae</taxon>
        <taxon>Nitrospina</taxon>
    </lineage>
</organism>
<dbReference type="InterPro" id="IPR011486">
    <property type="entry name" value="BBP2"/>
</dbReference>
<evidence type="ECO:0000313" key="2">
    <source>
        <dbReference type="EMBL" id="CAI2717972.1"/>
    </source>
</evidence>
<feature type="chain" id="PRO_5046649625" description="Porin" evidence="1">
    <location>
        <begin position="25"/>
        <end position="394"/>
    </location>
</feature>
<dbReference type="Proteomes" id="UP001157733">
    <property type="component" value="Chromosome"/>
</dbReference>
<accession>A0ABM9HCR9</accession>